<dbReference type="InterPro" id="IPR026335">
    <property type="entry name" value="rSAM_SPASM_FxsB"/>
</dbReference>
<evidence type="ECO:0000256" key="2">
    <source>
        <dbReference type="ARBA" id="ARBA00022723"/>
    </source>
</evidence>
<reference evidence="7" key="1">
    <citation type="journal article" date="2019" name="Int. J. Syst. Evol. Microbiol.">
        <title>The Global Catalogue of Microorganisms (GCM) 10K type strain sequencing project: providing services to taxonomists for standard genome sequencing and annotation.</title>
        <authorList>
            <consortium name="The Broad Institute Genomics Platform"/>
            <consortium name="The Broad Institute Genome Sequencing Center for Infectious Disease"/>
            <person name="Wu L."/>
            <person name="Ma J."/>
        </authorList>
    </citation>
    <scope>NUCLEOTIDE SEQUENCE [LARGE SCALE GENOMIC DNA]</scope>
    <source>
        <strain evidence="7">JCM 10083</strain>
    </source>
</reference>
<dbReference type="Gene3D" id="3.20.20.70">
    <property type="entry name" value="Aldolase class I"/>
    <property type="match status" value="1"/>
</dbReference>
<comment type="caution">
    <text evidence="6">The sequence shown here is derived from an EMBL/GenBank/DDBJ whole genome shotgun (WGS) entry which is preliminary data.</text>
</comment>
<dbReference type="InterPro" id="IPR007197">
    <property type="entry name" value="rSAM"/>
</dbReference>
<dbReference type="NCBIfam" id="TIGR04267">
    <property type="entry name" value="mod_HExxH"/>
    <property type="match status" value="1"/>
</dbReference>
<accession>A0ABW2SU41</accession>
<evidence type="ECO:0000313" key="7">
    <source>
        <dbReference type="Proteomes" id="UP001596514"/>
    </source>
</evidence>
<gene>
    <name evidence="6" type="ORF">ACFQVD_03640</name>
</gene>
<keyword evidence="3" id="KW-0408">Iron</keyword>
<evidence type="ECO:0000256" key="3">
    <source>
        <dbReference type="ARBA" id="ARBA00023004"/>
    </source>
</evidence>
<dbReference type="PANTHER" id="PTHR43273">
    <property type="entry name" value="ANAEROBIC SULFATASE-MATURATING ENZYME HOMOLOG ASLB-RELATED"/>
    <property type="match status" value="1"/>
</dbReference>
<dbReference type="PROSITE" id="PS51918">
    <property type="entry name" value="RADICAL_SAM"/>
    <property type="match status" value="1"/>
</dbReference>
<dbReference type="RefSeq" id="WP_343977601.1">
    <property type="nucleotide sequence ID" value="NZ_BAAAGK010000155.1"/>
</dbReference>
<dbReference type="SFLD" id="SFLDG01067">
    <property type="entry name" value="SPASM/twitch_domain_containing"/>
    <property type="match status" value="1"/>
</dbReference>
<dbReference type="Pfam" id="PF04055">
    <property type="entry name" value="Radical_SAM"/>
    <property type="match status" value="1"/>
</dbReference>
<dbReference type="InterPro" id="IPR026337">
    <property type="entry name" value="AKG_HExxH"/>
</dbReference>
<keyword evidence="2" id="KW-0479">Metal-binding</keyword>
<evidence type="ECO:0000313" key="6">
    <source>
        <dbReference type="EMBL" id="MFC7599201.1"/>
    </source>
</evidence>
<dbReference type="NCBIfam" id="TIGR04269">
    <property type="entry name" value="SAM_SPASM_FxsB"/>
    <property type="match status" value="1"/>
</dbReference>
<dbReference type="PANTHER" id="PTHR43273:SF8">
    <property type="entry name" value="RADICAL SAM DOMAIN PROTEIN"/>
    <property type="match status" value="1"/>
</dbReference>
<dbReference type="SUPFAM" id="SSF102114">
    <property type="entry name" value="Radical SAM enzymes"/>
    <property type="match status" value="1"/>
</dbReference>
<evidence type="ECO:0000256" key="4">
    <source>
        <dbReference type="ARBA" id="ARBA00023014"/>
    </source>
</evidence>
<dbReference type="InterPro" id="IPR058240">
    <property type="entry name" value="rSAM_sf"/>
</dbReference>
<proteinExistence type="predicted"/>
<keyword evidence="4" id="KW-0411">Iron-sulfur</keyword>
<feature type="domain" description="Radical SAM core" evidence="5">
    <location>
        <begin position="7"/>
        <end position="240"/>
    </location>
</feature>
<dbReference type="CDD" id="cd01335">
    <property type="entry name" value="Radical_SAM"/>
    <property type="match status" value="1"/>
</dbReference>
<evidence type="ECO:0000259" key="5">
    <source>
        <dbReference type="PROSITE" id="PS51918"/>
    </source>
</evidence>
<dbReference type="EMBL" id="JBHTEE010000001">
    <property type="protein sequence ID" value="MFC7599201.1"/>
    <property type="molecule type" value="Genomic_DNA"/>
</dbReference>
<dbReference type="SFLD" id="SFLDS00029">
    <property type="entry name" value="Radical_SAM"/>
    <property type="match status" value="1"/>
</dbReference>
<name>A0ABW2SU41_9ACTN</name>
<protein>
    <submittedName>
        <fullName evidence="6">FxsB family cyclophane-forming radical SAM/SPASM peptide maturase</fullName>
    </submittedName>
</protein>
<keyword evidence="1" id="KW-0949">S-adenosyl-L-methionine</keyword>
<sequence length="824" mass="89479">MADGWRPTPFRQFILKIHSRCDLACKYCYMYEMADSSWLTRPKQMSREIVAATAARIAEHAHRHGLRDIEIILHGGEPLLAGPEAIRETVTRIRSAAAGTRVRASLQTNGLRLDESYLRLLDELDIRVGVSLDGDETMHDRSRRRAGGRGSHAEVSRALRLLISPTFRHLFSGLLCTVDLRNDPIGVYEALLAFDPPAVDFLLPHGNWSAPPAGRLPHEETTPYADWLIPIFDRWYGAARRPTRVRMFGEIIQVLLGGSSSSEQIGLSPAGMVVVETDGGIEQSDVLKSAYQGAPETGLHVTRDSFDDALLLPSIAARQIGELALCPTCRACPVSRICGGGLYAHRYRSGHGFANPSVYSPDLLRLIKHVKSTVEADLPARSKRRGRDTMNLREHRITAGVFSKLAAGGGGAAAVARLSAAQHSKHVLLVRGVLEAARANGHPDAAVTRRAYDLLATVQRRHPGAVDTVLRHPSVGAWARRTVKMLDAHAEDAAPGQLAALAAAAAIRSGTACDIDVPAVEGVVTLPSLGQAILSPTVSWATVECAEGGAEVTADGTIVTVPRDPGRDAPGWKGLRSLSTEVDGVPLHLVIDDLDPYRMPETTNIGGRLTEAETERWQSTLEEAWHLLVRHHRAVADEVVTAITVLTPLVAPARGQSSSTSGETYGCVALSTPPDASTFAVTLTHETQHAKLSALLDLIPLTLPDDGRRYYAPWREDPRPVPGLLQGAYAFLGVAGFWMRQRHLETGEAALRASSEFFRWREAARLVTGTLLGSGRLTPAGENFATGMALRLDRWAQESVPARARALGRARADDHYARWLERNG</sequence>
<dbReference type="InterPro" id="IPR023867">
    <property type="entry name" value="Sulphatase_maturase_rSAM"/>
</dbReference>
<dbReference type="Proteomes" id="UP001596514">
    <property type="component" value="Unassembled WGS sequence"/>
</dbReference>
<evidence type="ECO:0000256" key="1">
    <source>
        <dbReference type="ARBA" id="ARBA00022691"/>
    </source>
</evidence>
<organism evidence="6 7">
    <name type="scientific">Streptosporangium amethystogenes subsp. fukuiense</name>
    <dbReference type="NCBI Taxonomy" id="698418"/>
    <lineage>
        <taxon>Bacteria</taxon>
        <taxon>Bacillati</taxon>
        <taxon>Actinomycetota</taxon>
        <taxon>Actinomycetes</taxon>
        <taxon>Streptosporangiales</taxon>
        <taxon>Streptosporangiaceae</taxon>
        <taxon>Streptosporangium</taxon>
    </lineage>
</organism>
<keyword evidence="7" id="KW-1185">Reference proteome</keyword>
<dbReference type="InterPro" id="IPR013785">
    <property type="entry name" value="Aldolase_TIM"/>
</dbReference>